<dbReference type="InterPro" id="IPR036873">
    <property type="entry name" value="Rhodanese-like_dom_sf"/>
</dbReference>
<dbReference type="Proteomes" id="UP000472264">
    <property type="component" value="Chromosome 20"/>
</dbReference>
<dbReference type="Ensembl" id="ENSENLT00000027465.1">
    <property type="protein sequence ID" value="ENSENLP00000026640.1"/>
    <property type="gene ID" value="ENSENLG00000012000.1"/>
</dbReference>
<dbReference type="OMA" id="RARHYEG"/>
<dbReference type="InParanoid" id="A0A665V4U6"/>
<name>A0A665V4U6_ECHNA</name>
<dbReference type="Pfam" id="PF00581">
    <property type="entry name" value="Rhodanese"/>
    <property type="match status" value="1"/>
</dbReference>
<feature type="chain" id="PRO_5025627930" evidence="1">
    <location>
        <begin position="27"/>
        <end position="167"/>
    </location>
</feature>
<evidence type="ECO:0000259" key="2">
    <source>
        <dbReference type="PROSITE" id="PS50206"/>
    </source>
</evidence>
<dbReference type="PANTHER" id="PTHR44086">
    <property type="entry name" value="THIOSULFATE SULFURTRANSFERASE RDL2, MITOCHONDRIAL-RELATED"/>
    <property type="match status" value="1"/>
</dbReference>
<organism evidence="3 4">
    <name type="scientific">Echeneis naucrates</name>
    <name type="common">Live sharksucker</name>
    <dbReference type="NCBI Taxonomy" id="173247"/>
    <lineage>
        <taxon>Eukaryota</taxon>
        <taxon>Metazoa</taxon>
        <taxon>Chordata</taxon>
        <taxon>Craniata</taxon>
        <taxon>Vertebrata</taxon>
        <taxon>Euteleostomi</taxon>
        <taxon>Actinopterygii</taxon>
        <taxon>Neopterygii</taxon>
        <taxon>Teleostei</taxon>
        <taxon>Neoteleostei</taxon>
        <taxon>Acanthomorphata</taxon>
        <taxon>Carangaria</taxon>
        <taxon>Carangiformes</taxon>
        <taxon>Echeneidae</taxon>
        <taxon>Echeneis</taxon>
    </lineage>
</organism>
<feature type="signal peptide" evidence="1">
    <location>
        <begin position="1"/>
        <end position="26"/>
    </location>
</feature>
<evidence type="ECO:0000256" key="1">
    <source>
        <dbReference type="SAM" id="SignalP"/>
    </source>
</evidence>
<protein>
    <submittedName>
        <fullName evidence="3">Thiosulfate:glutathione sulfurtransferase-like</fullName>
    </submittedName>
</protein>
<dbReference type="SUPFAM" id="SSF52821">
    <property type="entry name" value="Rhodanese/Cell cycle control phosphatase"/>
    <property type="match status" value="1"/>
</dbReference>
<dbReference type="OrthoDB" id="566238at2759"/>
<dbReference type="AlphaFoldDB" id="A0A665V4U6"/>
<dbReference type="SMART" id="SM00450">
    <property type="entry name" value="RHOD"/>
    <property type="match status" value="1"/>
</dbReference>
<keyword evidence="4" id="KW-1185">Reference proteome</keyword>
<reference evidence="3" key="3">
    <citation type="submission" date="2025-09" db="UniProtKB">
        <authorList>
            <consortium name="Ensembl"/>
        </authorList>
    </citation>
    <scope>IDENTIFICATION</scope>
</reference>
<proteinExistence type="predicted"/>
<evidence type="ECO:0000313" key="4">
    <source>
        <dbReference type="Proteomes" id="UP000472264"/>
    </source>
</evidence>
<dbReference type="PROSITE" id="PS50206">
    <property type="entry name" value="RHODANESE_3"/>
    <property type="match status" value="1"/>
</dbReference>
<dbReference type="PANTHER" id="PTHR44086:SF4">
    <property type="entry name" value="THIOSULFATE SULFURTRANSFERASE_RHODANESE-LIKE DOMAIN-CONTAINING PROTEIN 1-RELATED"/>
    <property type="match status" value="1"/>
</dbReference>
<keyword evidence="1" id="KW-0732">Signal</keyword>
<evidence type="ECO:0000313" key="3">
    <source>
        <dbReference type="Ensembl" id="ENSENLP00000026640.1"/>
    </source>
</evidence>
<feature type="domain" description="Rhodanese" evidence="2">
    <location>
        <begin position="68"/>
        <end position="163"/>
    </location>
</feature>
<dbReference type="InterPro" id="IPR001763">
    <property type="entry name" value="Rhodanese-like_dom"/>
</dbReference>
<reference evidence="3" key="1">
    <citation type="submission" date="2021-04" db="EMBL/GenBank/DDBJ databases">
        <authorList>
            <consortium name="Wellcome Sanger Institute Data Sharing"/>
        </authorList>
    </citation>
    <scope>NUCLEOTIDE SEQUENCE [LARGE SCALE GENOMIC DNA]</scope>
</reference>
<accession>A0A665V4U6</accession>
<sequence>MKTALCGVRSQFVSVMFFCMLYRTACQVGSCRASASYLRAFATSGPRFGETNSDVSVVTYVQLKSMLFNRNIQLFDVRNPDEYQEGHISEAVNIPLDNLQESLKLSSEGFQEKFQVQAPGKEDDNIVFHCRSGKRSATALDIARQLGFTRARHYEGGYSEWEKLEGK</sequence>
<gene>
    <name evidence="3" type="primary">si:ch211-161h7.8</name>
</gene>
<reference evidence="3" key="2">
    <citation type="submission" date="2025-08" db="UniProtKB">
        <authorList>
            <consortium name="Ensembl"/>
        </authorList>
    </citation>
    <scope>IDENTIFICATION</scope>
</reference>
<dbReference type="Gene3D" id="3.40.250.10">
    <property type="entry name" value="Rhodanese-like domain"/>
    <property type="match status" value="1"/>
</dbReference>